<dbReference type="PANTHER" id="PTHR31827">
    <property type="entry name" value="EMB|CAB89363.1"/>
    <property type="match status" value="1"/>
</dbReference>
<dbReference type="OrthoDB" id="107839at2759"/>
<evidence type="ECO:0000313" key="3">
    <source>
        <dbReference type="EMBL" id="VFT97731.1"/>
    </source>
</evidence>
<dbReference type="EMBL" id="VJMH01006956">
    <property type="protein sequence ID" value="KAF0687200.1"/>
    <property type="molecule type" value="Genomic_DNA"/>
</dbReference>
<keyword evidence="4" id="KW-1185">Reference proteome</keyword>
<evidence type="ECO:0000313" key="2">
    <source>
        <dbReference type="EMBL" id="KAF0687200.1"/>
    </source>
</evidence>
<accession>A0A485LH53</accession>
<reference evidence="2" key="2">
    <citation type="submission" date="2019-06" db="EMBL/GenBank/DDBJ databases">
        <title>Genomics analysis of Aphanomyces spp. identifies a new class of oomycete effector associated with host adaptation.</title>
        <authorList>
            <person name="Gaulin E."/>
        </authorList>
    </citation>
    <scope>NUCLEOTIDE SEQUENCE</scope>
    <source>
        <strain evidence="2">CBS 578.67</strain>
    </source>
</reference>
<dbReference type="EMBL" id="CAADRA010006982">
    <property type="protein sequence ID" value="VFT97731.1"/>
    <property type="molecule type" value="Genomic_DNA"/>
</dbReference>
<protein>
    <submittedName>
        <fullName evidence="3">Aste57867_21056 protein</fullName>
    </submittedName>
</protein>
<dbReference type="AlphaFoldDB" id="A0A485LH53"/>
<gene>
    <name evidence="3" type="primary">Aste57867_21056</name>
    <name evidence="2" type="ORF">As57867_020988</name>
    <name evidence="3" type="ORF">ASTE57867_21056</name>
</gene>
<evidence type="ECO:0000313" key="4">
    <source>
        <dbReference type="Proteomes" id="UP000332933"/>
    </source>
</evidence>
<dbReference type="Proteomes" id="UP000332933">
    <property type="component" value="Unassembled WGS sequence"/>
</dbReference>
<reference evidence="3 4" key="1">
    <citation type="submission" date="2019-03" db="EMBL/GenBank/DDBJ databases">
        <authorList>
            <person name="Gaulin E."/>
            <person name="Dumas B."/>
        </authorList>
    </citation>
    <scope>NUCLEOTIDE SEQUENCE [LARGE SCALE GENOMIC DNA]</scope>
    <source>
        <strain evidence="3">CBS 568.67</strain>
    </source>
</reference>
<feature type="region of interest" description="Disordered" evidence="1">
    <location>
        <begin position="451"/>
        <end position="480"/>
    </location>
</feature>
<dbReference type="PANTHER" id="PTHR31827:SF1">
    <property type="entry name" value="EMB|CAB89363.1"/>
    <property type="match status" value="1"/>
</dbReference>
<feature type="region of interest" description="Disordered" evidence="1">
    <location>
        <begin position="152"/>
        <end position="187"/>
    </location>
</feature>
<proteinExistence type="predicted"/>
<evidence type="ECO:0000256" key="1">
    <source>
        <dbReference type="SAM" id="MobiDB-lite"/>
    </source>
</evidence>
<sequence>MERARRRRHKDAGPPAPRACIGTTSRGAGRGALWAETAVDAAATAVPKWRRRGKRWQLANGVAPPAGILANQNVRQTLRLPSGLEFVCAGGVGRWDKWRAALLHFSFHCAYWLVPPRHTTRSSAYSMDDNIASTACKTKTCSAHATTASGHCDTHAATASKRRARPTAAAKGEPPAKKPRTKSALPSTVDAMPTATIELAGDAASTQKCSYHDCPNRAKVVQTYGVFCNRHAVVFPCGFPGCRDKAPTNGTRCAKHAEQGTAMLDEALSVRSQSIPVCRTKGCFKNDQGRGYCRGHEKLMMATGQLPHAINKRRLNSAYTMCCFPGCNKHSQRNHLCRIHGNELIKQAQHMVDSKATTQTFEDVLAALQKELRRCTHVDCEKNAQRDRLCTTHFHLRGQAEKGMDPKGGGGGLTCPDAKEKVLKFCSEEKCTHPVYCNWLCQQHYEQREKKGNKASHKANTGQQQMHKDSSKGVRPPKAKATDYMGLSPPLPATSAGNSMVDLLYPHKDSMYSDLSFDDAGFGKKDGDKVSYSAASSSLAAARTAAAAANAFSRQAAYGLSFEYNEPSATFLNDSSSLYTRGSSSCANPTCSREVIGKGLCEVCVGMSTHVNFSPTMHHHHSIAHPPPFDVKPSSAAGEFGWHHHHTHPSQYFYDAPGSRPEKTTPPSYYNHGGGYGYDPKAKPCNFANCRMVTKAPLCLLHASATLCTAPSCEEMVVTPGFCPLHGLHNQCAVDGCHLGINGTTNPFTCMAHETAPRCGHTQCFKFAAKGSSTACMLHQGTLEHCKLCTMYDLACPLVPSASASTVTHHLKENSGHLSNLNSSLHNKMTL</sequence>
<name>A0A485LH53_9STRA</name>
<organism evidence="3 4">
    <name type="scientific">Aphanomyces stellatus</name>
    <dbReference type="NCBI Taxonomy" id="120398"/>
    <lineage>
        <taxon>Eukaryota</taxon>
        <taxon>Sar</taxon>
        <taxon>Stramenopiles</taxon>
        <taxon>Oomycota</taxon>
        <taxon>Saprolegniomycetes</taxon>
        <taxon>Saprolegniales</taxon>
        <taxon>Verrucalvaceae</taxon>
        <taxon>Aphanomyces</taxon>
    </lineage>
</organism>